<evidence type="ECO:0000256" key="10">
    <source>
        <dbReference type="ARBA" id="ARBA00023146"/>
    </source>
</evidence>
<dbReference type="PANTHER" id="PTHR43697:SF1">
    <property type="entry name" value="SERINE--TRNA LIGASE"/>
    <property type="match status" value="1"/>
</dbReference>
<dbReference type="PROSITE" id="PS50862">
    <property type="entry name" value="AA_TRNA_LIGASE_II"/>
    <property type="match status" value="1"/>
</dbReference>
<evidence type="ECO:0000256" key="2">
    <source>
        <dbReference type="ARBA" id="ARBA00005045"/>
    </source>
</evidence>
<dbReference type="InterPro" id="IPR006195">
    <property type="entry name" value="aa-tRNA-synth_II"/>
</dbReference>
<reference evidence="19" key="2">
    <citation type="submission" date="2021-05" db="EMBL/GenBank/DDBJ databases">
        <authorList>
            <person name="Pain A."/>
        </authorList>
    </citation>
    <scope>NUCLEOTIDE SEQUENCE</scope>
    <source>
        <strain evidence="19">1802A</strain>
    </source>
</reference>
<dbReference type="InterPro" id="IPR002314">
    <property type="entry name" value="aa-tRNA-synt_IIb"/>
</dbReference>
<dbReference type="Gene3D" id="3.30.930.10">
    <property type="entry name" value="Bira Bifunctional Protein, Domain 2"/>
    <property type="match status" value="1"/>
</dbReference>
<comment type="pathway">
    <text evidence="2">Aminoacyl-tRNA biosynthesis; selenocysteinyl-tRNA(Sec) biosynthesis; L-seryl-tRNA(Sec) from L-serine and tRNA(Sec): step 1/1.</text>
</comment>
<dbReference type="GO" id="GO:0004828">
    <property type="term" value="F:serine-tRNA ligase activity"/>
    <property type="evidence" value="ECO:0007669"/>
    <property type="project" value="UniProtKB-EC"/>
</dbReference>
<keyword evidence="16" id="KW-0175">Coiled coil</keyword>
<evidence type="ECO:0000256" key="1">
    <source>
        <dbReference type="ARBA" id="ARBA00004496"/>
    </source>
</evidence>
<feature type="chain" id="PRO_5042143856" description="Serine--tRNA ligase" evidence="17">
    <location>
        <begin position="22"/>
        <end position="550"/>
    </location>
</feature>
<dbReference type="SUPFAM" id="SSF55681">
    <property type="entry name" value="Class II aaRS and biotin synthetases"/>
    <property type="match status" value="1"/>
</dbReference>
<name>A0AAD9GFF9_BABDI</name>
<dbReference type="InterPro" id="IPR010978">
    <property type="entry name" value="tRNA-bd_arm"/>
</dbReference>
<evidence type="ECO:0000256" key="11">
    <source>
        <dbReference type="ARBA" id="ARBA00031113"/>
    </source>
</evidence>
<keyword evidence="5" id="KW-0963">Cytoplasm</keyword>
<evidence type="ECO:0000256" key="6">
    <source>
        <dbReference type="ARBA" id="ARBA00022598"/>
    </source>
</evidence>
<feature type="signal peptide" evidence="17">
    <location>
        <begin position="1"/>
        <end position="21"/>
    </location>
</feature>
<comment type="similarity">
    <text evidence="3">Belongs to the class-II aminoacyl-tRNA synthetase family. Type-1 seryl-tRNA synthetase subfamily.</text>
</comment>
<evidence type="ECO:0000313" key="20">
    <source>
        <dbReference type="Proteomes" id="UP001195914"/>
    </source>
</evidence>
<dbReference type="SUPFAM" id="SSF46589">
    <property type="entry name" value="tRNA-binding arm"/>
    <property type="match status" value="1"/>
</dbReference>
<keyword evidence="9" id="KW-0648">Protein biosynthesis</keyword>
<dbReference type="EC" id="6.1.1.11" evidence="4"/>
<dbReference type="NCBIfam" id="TIGR00414">
    <property type="entry name" value="serS"/>
    <property type="match status" value="1"/>
</dbReference>
<gene>
    <name evidence="19" type="ORF">X943_000550</name>
</gene>
<reference evidence="19" key="1">
    <citation type="journal article" date="2014" name="Nucleic Acids Res.">
        <title>The evolutionary dynamics of variant antigen genes in Babesia reveal a history of genomic innovation underlying host-parasite interaction.</title>
        <authorList>
            <person name="Jackson A.P."/>
            <person name="Otto T.D."/>
            <person name="Darby A."/>
            <person name="Ramaprasad A."/>
            <person name="Xia D."/>
            <person name="Echaide I.E."/>
            <person name="Farber M."/>
            <person name="Gahlot S."/>
            <person name="Gamble J."/>
            <person name="Gupta D."/>
            <person name="Gupta Y."/>
            <person name="Jackson L."/>
            <person name="Malandrin L."/>
            <person name="Malas T.B."/>
            <person name="Moussa E."/>
            <person name="Nair M."/>
            <person name="Reid A.J."/>
            <person name="Sanders M."/>
            <person name="Sharma J."/>
            <person name="Tracey A."/>
            <person name="Quail M.A."/>
            <person name="Weir W."/>
            <person name="Wastling J.M."/>
            <person name="Hall N."/>
            <person name="Willadsen P."/>
            <person name="Lingelbach K."/>
            <person name="Shiels B."/>
            <person name="Tait A."/>
            <person name="Berriman M."/>
            <person name="Allred D.R."/>
            <person name="Pain A."/>
        </authorList>
    </citation>
    <scope>NUCLEOTIDE SEQUENCE</scope>
    <source>
        <strain evidence="19">1802A</strain>
    </source>
</reference>
<comment type="subcellular location">
    <subcellularLocation>
        <location evidence="1">Cytoplasm</location>
    </subcellularLocation>
</comment>
<dbReference type="GO" id="GO:0005524">
    <property type="term" value="F:ATP binding"/>
    <property type="evidence" value="ECO:0007669"/>
    <property type="project" value="UniProtKB-KW"/>
</dbReference>
<accession>A0AAD9GFF9</accession>
<dbReference type="AlphaFoldDB" id="A0AAD9GFF9"/>
<dbReference type="GO" id="GO:0006434">
    <property type="term" value="P:seryl-tRNA aminoacylation"/>
    <property type="evidence" value="ECO:0007669"/>
    <property type="project" value="InterPro"/>
</dbReference>
<evidence type="ECO:0000256" key="14">
    <source>
        <dbReference type="ARBA" id="ARBA00047929"/>
    </source>
</evidence>
<dbReference type="EMBL" id="JAHBMH010000033">
    <property type="protein sequence ID" value="KAK1937261.1"/>
    <property type="molecule type" value="Genomic_DNA"/>
</dbReference>
<sequence>MYITATFLLLLLDFISLSTEGRHGYRKGTCCLQTIGFLRKEASLLPGTQRYVRATASEVSDTANSGSEESDEYCKSSDYERLCHYFSDAEKRVDAEIFAPLKGSVVRRKVGCDGFIPNSFDLDALGIVPELFHENFSLRNENHWGALMHIRALYLEKRAAEQEFESVSLRRSELAKSYHASSEAEKASLRATNLSIRNEAKSIELRIKHLNEQIQLLVETLPNIVSEDVPPTEPLVEETFPDHQPPEIPATIVPHYKVLKHFSHPCTTKSTEISGTGFSAFSGDVSRLERALVNFMLDTHYKLFGYTEVSVPLIVSQSTVKVTGHLPRFEEDLFKLDERHRSNGDCAYLIPTGEIPLLALFGNARIPRSKLPVWLMAHTPCFRSEIQDYGRQTRGLIRNHQFGKVELICLCDSERSDRFHSLMISHIEYILRALELPYRRVLLPAEQLGTTSSKTVDFEVFFPSLNNYIEVSSCSNTRDYQSTRLNLFTRPRAKVHCINGSGLAIGRTLSAILENYQSLDSNSNLEIRVPKVLQPYLDGQKTIRRPVPQC</sequence>
<dbReference type="InterPro" id="IPR045864">
    <property type="entry name" value="aa-tRNA-synth_II/BPL/LPL"/>
</dbReference>
<protein>
    <recommendedName>
        <fullName evidence="13">Serine--tRNA ligase</fullName>
        <ecNumber evidence="4">6.1.1.11</ecNumber>
    </recommendedName>
    <alternativeName>
        <fullName evidence="11">Seryl-tRNA synthetase</fullName>
    </alternativeName>
    <alternativeName>
        <fullName evidence="12">Seryl-tRNA(Ser/Sec) synthetase</fullName>
    </alternativeName>
</protein>
<keyword evidence="10" id="KW-0030">Aminoacyl-tRNA synthetase</keyword>
<comment type="caution">
    <text evidence="19">The sequence shown here is derived from an EMBL/GenBank/DDBJ whole genome shotgun (WGS) entry which is preliminary data.</text>
</comment>
<proteinExistence type="inferred from homology"/>
<evidence type="ECO:0000256" key="3">
    <source>
        <dbReference type="ARBA" id="ARBA00010728"/>
    </source>
</evidence>
<dbReference type="InterPro" id="IPR002317">
    <property type="entry name" value="Ser-tRNA-ligase_type_1"/>
</dbReference>
<evidence type="ECO:0000259" key="18">
    <source>
        <dbReference type="PROSITE" id="PS50862"/>
    </source>
</evidence>
<dbReference type="PANTHER" id="PTHR43697">
    <property type="entry name" value="SERYL-TRNA SYNTHETASE"/>
    <property type="match status" value="1"/>
</dbReference>
<keyword evidence="7" id="KW-0547">Nucleotide-binding</keyword>
<dbReference type="GO" id="GO:0005737">
    <property type="term" value="C:cytoplasm"/>
    <property type="evidence" value="ECO:0007669"/>
    <property type="project" value="UniProtKB-SubCell"/>
</dbReference>
<evidence type="ECO:0000256" key="16">
    <source>
        <dbReference type="SAM" id="Coils"/>
    </source>
</evidence>
<evidence type="ECO:0000256" key="5">
    <source>
        <dbReference type="ARBA" id="ARBA00022490"/>
    </source>
</evidence>
<organism evidence="19 20">
    <name type="scientific">Babesia divergens</name>
    <dbReference type="NCBI Taxonomy" id="32595"/>
    <lineage>
        <taxon>Eukaryota</taxon>
        <taxon>Sar</taxon>
        <taxon>Alveolata</taxon>
        <taxon>Apicomplexa</taxon>
        <taxon>Aconoidasida</taxon>
        <taxon>Piroplasmida</taxon>
        <taxon>Babesiidae</taxon>
        <taxon>Babesia</taxon>
    </lineage>
</organism>
<evidence type="ECO:0000256" key="8">
    <source>
        <dbReference type="ARBA" id="ARBA00022840"/>
    </source>
</evidence>
<evidence type="ECO:0000313" key="19">
    <source>
        <dbReference type="EMBL" id="KAK1937261.1"/>
    </source>
</evidence>
<evidence type="ECO:0000256" key="4">
    <source>
        <dbReference type="ARBA" id="ARBA00012840"/>
    </source>
</evidence>
<evidence type="ECO:0000256" key="9">
    <source>
        <dbReference type="ARBA" id="ARBA00022917"/>
    </source>
</evidence>
<feature type="domain" description="Aminoacyl-transfer RNA synthetases class-II family profile" evidence="18">
    <location>
        <begin position="286"/>
        <end position="530"/>
    </location>
</feature>
<evidence type="ECO:0000256" key="12">
    <source>
        <dbReference type="ARBA" id="ARBA00033352"/>
    </source>
</evidence>
<keyword evidence="6" id="KW-0436">Ligase</keyword>
<evidence type="ECO:0000256" key="7">
    <source>
        <dbReference type="ARBA" id="ARBA00022741"/>
    </source>
</evidence>
<feature type="coiled-coil region" evidence="16">
    <location>
        <begin position="193"/>
        <end position="220"/>
    </location>
</feature>
<dbReference type="Pfam" id="PF00587">
    <property type="entry name" value="tRNA-synt_2b"/>
    <property type="match status" value="1"/>
</dbReference>
<evidence type="ECO:0000256" key="15">
    <source>
        <dbReference type="ARBA" id="ARBA00048823"/>
    </source>
</evidence>
<keyword evidence="8" id="KW-0067">ATP-binding</keyword>
<evidence type="ECO:0000256" key="17">
    <source>
        <dbReference type="SAM" id="SignalP"/>
    </source>
</evidence>
<dbReference type="Proteomes" id="UP001195914">
    <property type="component" value="Unassembled WGS sequence"/>
</dbReference>
<keyword evidence="20" id="KW-1185">Reference proteome</keyword>
<evidence type="ECO:0000256" key="13">
    <source>
        <dbReference type="ARBA" id="ARBA00039158"/>
    </source>
</evidence>
<comment type="catalytic activity">
    <reaction evidence="15">
        <text>tRNA(Ser) + L-serine + ATP = L-seryl-tRNA(Ser) + AMP + diphosphate + H(+)</text>
        <dbReference type="Rhea" id="RHEA:12292"/>
        <dbReference type="Rhea" id="RHEA-COMP:9669"/>
        <dbReference type="Rhea" id="RHEA-COMP:9703"/>
        <dbReference type="ChEBI" id="CHEBI:15378"/>
        <dbReference type="ChEBI" id="CHEBI:30616"/>
        <dbReference type="ChEBI" id="CHEBI:33019"/>
        <dbReference type="ChEBI" id="CHEBI:33384"/>
        <dbReference type="ChEBI" id="CHEBI:78442"/>
        <dbReference type="ChEBI" id="CHEBI:78533"/>
        <dbReference type="ChEBI" id="CHEBI:456215"/>
        <dbReference type="EC" id="6.1.1.11"/>
    </reaction>
</comment>
<dbReference type="PRINTS" id="PR00981">
    <property type="entry name" value="TRNASYNTHSER"/>
</dbReference>
<comment type="catalytic activity">
    <reaction evidence="14">
        <text>tRNA(Sec) + L-serine + ATP = L-seryl-tRNA(Sec) + AMP + diphosphate + H(+)</text>
        <dbReference type="Rhea" id="RHEA:42580"/>
        <dbReference type="Rhea" id="RHEA-COMP:9742"/>
        <dbReference type="Rhea" id="RHEA-COMP:10128"/>
        <dbReference type="ChEBI" id="CHEBI:15378"/>
        <dbReference type="ChEBI" id="CHEBI:30616"/>
        <dbReference type="ChEBI" id="CHEBI:33019"/>
        <dbReference type="ChEBI" id="CHEBI:33384"/>
        <dbReference type="ChEBI" id="CHEBI:78442"/>
        <dbReference type="ChEBI" id="CHEBI:78533"/>
        <dbReference type="ChEBI" id="CHEBI:456215"/>
        <dbReference type="EC" id="6.1.1.11"/>
    </reaction>
</comment>
<keyword evidence="17" id="KW-0732">Signal</keyword>